<dbReference type="AlphaFoldDB" id="A0A918FU54"/>
<feature type="compositionally biased region" description="Basic and acidic residues" evidence="1">
    <location>
        <begin position="55"/>
        <end position="65"/>
    </location>
</feature>
<evidence type="ECO:0000313" key="3">
    <source>
        <dbReference type="EMBL" id="GGR84204.1"/>
    </source>
</evidence>
<name>A0A918FU54_9ACTN</name>
<organism evidence="3 4">
    <name type="scientific">Streptomyces humidus</name>
    <dbReference type="NCBI Taxonomy" id="52259"/>
    <lineage>
        <taxon>Bacteria</taxon>
        <taxon>Bacillati</taxon>
        <taxon>Actinomycetota</taxon>
        <taxon>Actinomycetes</taxon>
        <taxon>Kitasatosporales</taxon>
        <taxon>Streptomycetaceae</taxon>
        <taxon>Streptomyces</taxon>
    </lineage>
</organism>
<dbReference type="EMBL" id="BMTL01000008">
    <property type="protein sequence ID" value="GGR84204.1"/>
    <property type="molecule type" value="Genomic_DNA"/>
</dbReference>
<proteinExistence type="predicted"/>
<feature type="transmembrane region" description="Helical" evidence="2">
    <location>
        <begin position="12"/>
        <end position="32"/>
    </location>
</feature>
<evidence type="ECO:0000256" key="2">
    <source>
        <dbReference type="SAM" id="Phobius"/>
    </source>
</evidence>
<sequence length="65" mass="7132">MGTSLTPEFWERFAVLLLLAVGLTGVLATVFARLADRLPRHRAHSAAPRVSSGPDRSDHRMPVHS</sequence>
<feature type="region of interest" description="Disordered" evidence="1">
    <location>
        <begin position="41"/>
        <end position="65"/>
    </location>
</feature>
<gene>
    <name evidence="3" type="ORF">GCM10010269_24210</name>
</gene>
<dbReference type="Proteomes" id="UP000606194">
    <property type="component" value="Unassembled WGS sequence"/>
</dbReference>
<evidence type="ECO:0000313" key="4">
    <source>
        <dbReference type="Proteomes" id="UP000606194"/>
    </source>
</evidence>
<dbReference type="RefSeq" id="WP_190149213.1">
    <property type="nucleotide sequence ID" value="NZ_BMTL01000008.1"/>
</dbReference>
<evidence type="ECO:0000256" key="1">
    <source>
        <dbReference type="SAM" id="MobiDB-lite"/>
    </source>
</evidence>
<reference evidence="3" key="1">
    <citation type="journal article" date="2014" name="Int. J. Syst. Evol. Microbiol.">
        <title>Complete genome sequence of Corynebacterium casei LMG S-19264T (=DSM 44701T), isolated from a smear-ripened cheese.</title>
        <authorList>
            <consortium name="US DOE Joint Genome Institute (JGI-PGF)"/>
            <person name="Walter F."/>
            <person name="Albersmeier A."/>
            <person name="Kalinowski J."/>
            <person name="Ruckert C."/>
        </authorList>
    </citation>
    <scope>NUCLEOTIDE SEQUENCE</scope>
    <source>
        <strain evidence="3">JCM 4386</strain>
    </source>
</reference>
<keyword evidence="2" id="KW-1133">Transmembrane helix</keyword>
<comment type="caution">
    <text evidence="3">The sequence shown here is derived from an EMBL/GenBank/DDBJ whole genome shotgun (WGS) entry which is preliminary data.</text>
</comment>
<keyword evidence="2" id="KW-0472">Membrane</keyword>
<accession>A0A918FU54</accession>
<keyword evidence="4" id="KW-1185">Reference proteome</keyword>
<keyword evidence="2" id="KW-0812">Transmembrane</keyword>
<protein>
    <submittedName>
        <fullName evidence="3">Uncharacterized protein</fullName>
    </submittedName>
</protein>
<reference evidence="3" key="2">
    <citation type="submission" date="2020-09" db="EMBL/GenBank/DDBJ databases">
        <authorList>
            <person name="Sun Q."/>
            <person name="Ohkuma M."/>
        </authorList>
    </citation>
    <scope>NUCLEOTIDE SEQUENCE</scope>
    <source>
        <strain evidence="3">JCM 4386</strain>
    </source>
</reference>